<comment type="caution">
    <text evidence="1">The sequence shown here is derived from an EMBL/GenBank/DDBJ whole genome shotgun (WGS) entry which is preliminary data.</text>
</comment>
<proteinExistence type="predicted"/>
<dbReference type="Proteomes" id="UP001175147">
    <property type="component" value="Unassembled WGS sequence"/>
</dbReference>
<name>A0ABT8YWW6_9SPIR</name>
<dbReference type="Pfam" id="PF05597">
    <property type="entry name" value="Phasin"/>
    <property type="match status" value="1"/>
</dbReference>
<evidence type="ECO:0000313" key="1">
    <source>
        <dbReference type="EMBL" id="MDO7020391.1"/>
    </source>
</evidence>
<dbReference type="RefSeq" id="WP_020005652.1">
    <property type="nucleotide sequence ID" value="NZ_CASFAH010000016.1"/>
</dbReference>
<protein>
    <submittedName>
        <fullName evidence="1">Phasin family protein</fullName>
    </submittedName>
</protein>
<organism evidence="1 2">
    <name type="scientific">Brachyspira innocens</name>
    <dbReference type="NCBI Taxonomy" id="13264"/>
    <lineage>
        <taxon>Bacteria</taxon>
        <taxon>Pseudomonadati</taxon>
        <taxon>Spirochaetota</taxon>
        <taxon>Spirochaetia</taxon>
        <taxon>Brachyspirales</taxon>
        <taxon>Brachyspiraceae</taxon>
        <taxon>Brachyspira</taxon>
    </lineage>
</organism>
<dbReference type="EMBL" id="JAUPBM010000065">
    <property type="protein sequence ID" value="MDO7020391.1"/>
    <property type="molecule type" value="Genomic_DNA"/>
</dbReference>
<keyword evidence="2" id="KW-1185">Reference proteome</keyword>
<dbReference type="InterPro" id="IPR008769">
    <property type="entry name" value="PhaF_PhaI"/>
</dbReference>
<sequence length="104" mass="11948">MGISDDIKSGFYAGIGMMLKGKEKLEDAAREFVKDKNISAEEGEKFVKDMVNKASETKEEVTQFIDDRVKQVIDKMGYVKKEEYESMRKELDEIKASLNKNNQE</sequence>
<gene>
    <name evidence="1" type="ORF">Q5M86_06355</name>
</gene>
<reference evidence="1" key="1">
    <citation type="submission" date="2023-07" db="EMBL/GenBank/DDBJ databases">
        <title>Mucosal microbiota of week-old chicken and adult hens.</title>
        <authorList>
            <person name="Volf J."/>
            <person name="Karasova D."/>
            <person name="Crhanova M."/>
            <person name="Faldynova M."/>
            <person name="Prikrylova H."/>
            <person name="Zeman M."/>
            <person name="Babak V."/>
            <person name="Rajova J."/>
            <person name="Rychlik I."/>
        </authorList>
    </citation>
    <scope>NUCLEOTIDE SEQUENCE</scope>
    <source>
        <strain evidence="1">ET902</strain>
    </source>
</reference>
<accession>A0ABT8YWW6</accession>
<evidence type="ECO:0000313" key="2">
    <source>
        <dbReference type="Proteomes" id="UP001175147"/>
    </source>
</evidence>